<dbReference type="AlphaFoldDB" id="A0AAV9N7T3"/>
<sequence length="81" mass="8868">MALWHSTQVLDGSDNWAKARQLQGLASLAEAELLSGGVAGLKYLLCEKFGYPAAPRLPLQPMSDFEANRLSTSTYLKRISN</sequence>
<keyword evidence="2" id="KW-1185">Reference proteome</keyword>
<dbReference type="Gene3D" id="3.20.20.70">
    <property type="entry name" value="Aldolase class I"/>
    <property type="match status" value="1"/>
</dbReference>
<evidence type="ECO:0000313" key="1">
    <source>
        <dbReference type="EMBL" id="KAK5051048.1"/>
    </source>
</evidence>
<accession>A0AAV9N7T3</accession>
<dbReference type="EMBL" id="JAVRRD010000016">
    <property type="protein sequence ID" value="KAK5051048.1"/>
    <property type="molecule type" value="Genomic_DNA"/>
</dbReference>
<evidence type="ECO:0000313" key="2">
    <source>
        <dbReference type="Proteomes" id="UP001358417"/>
    </source>
</evidence>
<proteinExistence type="predicted"/>
<protein>
    <submittedName>
        <fullName evidence="1">Uncharacterized protein</fullName>
    </submittedName>
</protein>
<dbReference type="RefSeq" id="XP_064705548.1">
    <property type="nucleotide sequence ID" value="XM_064847195.1"/>
</dbReference>
<organism evidence="1 2">
    <name type="scientific">Exophiala bonariae</name>
    <dbReference type="NCBI Taxonomy" id="1690606"/>
    <lineage>
        <taxon>Eukaryota</taxon>
        <taxon>Fungi</taxon>
        <taxon>Dikarya</taxon>
        <taxon>Ascomycota</taxon>
        <taxon>Pezizomycotina</taxon>
        <taxon>Eurotiomycetes</taxon>
        <taxon>Chaetothyriomycetidae</taxon>
        <taxon>Chaetothyriales</taxon>
        <taxon>Herpotrichiellaceae</taxon>
        <taxon>Exophiala</taxon>
    </lineage>
</organism>
<gene>
    <name evidence="1" type="ORF">LTR84_003607</name>
</gene>
<name>A0AAV9N7T3_9EURO</name>
<comment type="caution">
    <text evidence="1">The sequence shown here is derived from an EMBL/GenBank/DDBJ whole genome shotgun (WGS) entry which is preliminary data.</text>
</comment>
<reference evidence="1 2" key="1">
    <citation type="submission" date="2023-08" db="EMBL/GenBank/DDBJ databases">
        <title>Black Yeasts Isolated from many extreme environments.</title>
        <authorList>
            <person name="Coleine C."/>
            <person name="Stajich J.E."/>
            <person name="Selbmann L."/>
        </authorList>
    </citation>
    <scope>NUCLEOTIDE SEQUENCE [LARGE SCALE GENOMIC DNA]</scope>
    <source>
        <strain evidence="1 2">CCFEE 5792</strain>
    </source>
</reference>
<dbReference type="Proteomes" id="UP001358417">
    <property type="component" value="Unassembled WGS sequence"/>
</dbReference>
<dbReference type="InterPro" id="IPR013785">
    <property type="entry name" value="Aldolase_TIM"/>
</dbReference>
<dbReference type="GeneID" id="89971794"/>